<organism evidence="1 2">
    <name type="scientific">Aminobacter carboxidus</name>
    <dbReference type="NCBI Taxonomy" id="376165"/>
    <lineage>
        <taxon>Bacteria</taxon>
        <taxon>Pseudomonadati</taxon>
        <taxon>Pseudomonadota</taxon>
        <taxon>Alphaproteobacteria</taxon>
        <taxon>Hyphomicrobiales</taxon>
        <taxon>Phyllobacteriaceae</taxon>
        <taxon>Aminobacter</taxon>
    </lineage>
</organism>
<name>A0ABR9GUV8_9HYPH</name>
<reference evidence="1 2" key="1">
    <citation type="submission" date="2020-09" db="EMBL/GenBank/DDBJ databases">
        <title>Draft Genome Sequence of Aminobacter carboxidus type strain DSM 1086, a soil Gram-negative carboxydobacterium.</title>
        <authorList>
            <person name="Turrini P."/>
            <person name="Tescari M."/>
            <person name="Artuso I."/>
            <person name="Lugli G.A."/>
            <person name="Frangipani E."/>
            <person name="Ventura M."/>
            <person name="Visca P."/>
        </authorList>
    </citation>
    <scope>NUCLEOTIDE SEQUENCE [LARGE SCALE GENOMIC DNA]</scope>
    <source>
        <strain evidence="1 2">DSM 1086</strain>
    </source>
</reference>
<gene>
    <name evidence="1" type="ORF">IHE39_24485</name>
</gene>
<evidence type="ECO:0000313" key="2">
    <source>
        <dbReference type="Proteomes" id="UP000598227"/>
    </source>
</evidence>
<sequence>MALTLESEQRLEEAGLIDFYDEHAAAWLDTAKQTKKFVKGNFPAGSLIRRDDVAKALYPIVEVNELLKDQLNADKLRGKFWIRYFVDLIIDRTWEQLDDDEQAAE</sequence>
<comment type="caution">
    <text evidence="1">The sequence shown here is derived from an EMBL/GenBank/DDBJ whole genome shotgun (WGS) entry which is preliminary data.</text>
</comment>
<proteinExistence type="predicted"/>
<dbReference type="RefSeq" id="WP_192568287.1">
    <property type="nucleotide sequence ID" value="NZ_JACZEP010000010.1"/>
</dbReference>
<evidence type="ECO:0000313" key="1">
    <source>
        <dbReference type="EMBL" id="MBE1207459.1"/>
    </source>
</evidence>
<keyword evidence="2" id="KW-1185">Reference proteome</keyword>
<dbReference type="Proteomes" id="UP000598227">
    <property type="component" value="Unassembled WGS sequence"/>
</dbReference>
<accession>A0ABR9GUV8</accession>
<dbReference type="EMBL" id="JACZEP010000010">
    <property type="protein sequence ID" value="MBE1207459.1"/>
    <property type="molecule type" value="Genomic_DNA"/>
</dbReference>
<protein>
    <submittedName>
        <fullName evidence="1">Uncharacterized protein</fullName>
    </submittedName>
</protein>